<dbReference type="EMBL" id="CP048739">
    <property type="protein sequence ID" value="QIB72808.1"/>
    <property type="molecule type" value="Genomic_DNA"/>
</dbReference>
<dbReference type="GeneID" id="44081076"/>
<dbReference type="Proteomes" id="UP000465846">
    <property type="component" value="Chromosome"/>
</dbReference>
<protein>
    <submittedName>
        <fullName evidence="1">Uncharacterized protein</fullName>
    </submittedName>
</protein>
<name>A0A6C0UIP0_9EURY</name>
<gene>
    <name evidence="1" type="ORF">G3I44_16705</name>
</gene>
<reference evidence="1 2" key="1">
    <citation type="submission" date="2020-02" db="EMBL/GenBank/DDBJ databases">
        <title>Whole genome sequence of Halogeometricum borinquense strain wsp4.</title>
        <authorList>
            <person name="Verma D.K."/>
            <person name="Gopal K."/>
            <person name="Prasad E.S."/>
        </authorList>
    </citation>
    <scope>NUCLEOTIDE SEQUENCE [LARGE SCALE GENOMIC DNA]</scope>
    <source>
        <strain evidence="2">wsp4</strain>
    </source>
</reference>
<evidence type="ECO:0000313" key="2">
    <source>
        <dbReference type="Proteomes" id="UP000465846"/>
    </source>
</evidence>
<sequence length="68" mass="7352">MSVDGGFGPLEDRMTAVGDALGGVGARERICCHSEGTFCVVSPRESRRPMNLERDADEIARIDAVDWA</sequence>
<organism evidence="1 2">
    <name type="scientific">Halogeometricum borinquense</name>
    <dbReference type="NCBI Taxonomy" id="60847"/>
    <lineage>
        <taxon>Archaea</taxon>
        <taxon>Methanobacteriati</taxon>
        <taxon>Methanobacteriota</taxon>
        <taxon>Stenosarchaea group</taxon>
        <taxon>Halobacteria</taxon>
        <taxon>Halobacteriales</taxon>
        <taxon>Haloferacaceae</taxon>
        <taxon>Halogeometricum</taxon>
    </lineage>
</organism>
<dbReference type="RefSeq" id="WP_163485003.1">
    <property type="nucleotide sequence ID" value="NZ_CP048739.1"/>
</dbReference>
<dbReference type="AlphaFoldDB" id="A0A6C0UIP0"/>
<proteinExistence type="predicted"/>
<accession>A0A6C0UIP0</accession>
<evidence type="ECO:0000313" key="1">
    <source>
        <dbReference type="EMBL" id="QIB72808.1"/>
    </source>
</evidence>